<dbReference type="OrthoDB" id="1495241at2"/>
<evidence type="ECO:0000313" key="4">
    <source>
        <dbReference type="Proteomes" id="UP000271339"/>
    </source>
</evidence>
<organism evidence="3 4">
    <name type="scientific">Ulvibacter antarcticus</name>
    <dbReference type="NCBI Taxonomy" id="442714"/>
    <lineage>
        <taxon>Bacteria</taxon>
        <taxon>Pseudomonadati</taxon>
        <taxon>Bacteroidota</taxon>
        <taxon>Flavobacteriia</taxon>
        <taxon>Flavobacteriales</taxon>
        <taxon>Flavobacteriaceae</taxon>
        <taxon>Ulvibacter</taxon>
    </lineage>
</organism>
<dbReference type="EMBL" id="REFC01000013">
    <property type="protein sequence ID" value="RMA58887.1"/>
    <property type="molecule type" value="Genomic_DNA"/>
</dbReference>
<comment type="similarity">
    <text evidence="1">Belongs to the UPF0213 family.</text>
</comment>
<name>A0A3L9YH48_9FLAO</name>
<gene>
    <name evidence="3" type="ORF">BXY75_2268</name>
</gene>
<dbReference type="Proteomes" id="UP000271339">
    <property type="component" value="Unassembled WGS sequence"/>
</dbReference>
<dbReference type="AlphaFoldDB" id="A0A3L9YH48"/>
<keyword evidence="4" id="KW-1185">Reference proteome</keyword>
<evidence type="ECO:0000259" key="2">
    <source>
        <dbReference type="PROSITE" id="PS50164"/>
    </source>
</evidence>
<evidence type="ECO:0000256" key="1">
    <source>
        <dbReference type="ARBA" id="ARBA00007435"/>
    </source>
</evidence>
<comment type="caution">
    <text evidence="3">The sequence shown here is derived from an EMBL/GenBank/DDBJ whole genome shotgun (WGS) entry which is preliminary data.</text>
</comment>
<dbReference type="CDD" id="cd10456">
    <property type="entry name" value="GIY-YIG_UPF0213"/>
    <property type="match status" value="1"/>
</dbReference>
<evidence type="ECO:0000313" key="3">
    <source>
        <dbReference type="EMBL" id="RMA58887.1"/>
    </source>
</evidence>
<dbReference type="GO" id="GO:0004519">
    <property type="term" value="F:endonuclease activity"/>
    <property type="evidence" value="ECO:0007669"/>
    <property type="project" value="UniProtKB-KW"/>
</dbReference>
<dbReference type="SUPFAM" id="SSF82771">
    <property type="entry name" value="GIY-YIG endonuclease"/>
    <property type="match status" value="1"/>
</dbReference>
<reference evidence="3 4" key="1">
    <citation type="submission" date="2018-10" db="EMBL/GenBank/DDBJ databases">
        <title>Genomic Encyclopedia of Archaeal and Bacterial Type Strains, Phase II (KMG-II): from individual species to whole genera.</title>
        <authorList>
            <person name="Goeker M."/>
        </authorList>
    </citation>
    <scope>NUCLEOTIDE SEQUENCE [LARGE SCALE GENOMIC DNA]</scope>
    <source>
        <strain evidence="3 4">DSM 23424</strain>
    </source>
</reference>
<keyword evidence="3" id="KW-0255">Endonuclease</keyword>
<dbReference type="PANTHER" id="PTHR34477:SF1">
    <property type="entry name" value="UPF0213 PROTEIN YHBQ"/>
    <property type="match status" value="1"/>
</dbReference>
<accession>A0A3L9YH48</accession>
<dbReference type="InterPro" id="IPR000305">
    <property type="entry name" value="GIY-YIG_endonuc"/>
</dbReference>
<dbReference type="InterPro" id="IPR050190">
    <property type="entry name" value="UPF0213_domain"/>
</dbReference>
<keyword evidence="3" id="KW-0540">Nuclease</keyword>
<dbReference type="PROSITE" id="PS50164">
    <property type="entry name" value="GIY_YIG"/>
    <property type="match status" value="1"/>
</dbReference>
<dbReference type="PANTHER" id="PTHR34477">
    <property type="entry name" value="UPF0213 PROTEIN YHBQ"/>
    <property type="match status" value="1"/>
</dbReference>
<feature type="domain" description="GIY-YIG" evidence="2">
    <location>
        <begin position="2"/>
        <end position="78"/>
    </location>
</feature>
<dbReference type="Gene3D" id="3.40.1440.10">
    <property type="entry name" value="GIY-YIG endonuclease"/>
    <property type="match status" value="1"/>
</dbReference>
<dbReference type="InterPro" id="IPR035901">
    <property type="entry name" value="GIY-YIG_endonuc_sf"/>
</dbReference>
<protein>
    <submittedName>
        <fullName evidence="3">Putative endonuclease</fullName>
    </submittedName>
</protein>
<dbReference type="Pfam" id="PF01541">
    <property type="entry name" value="GIY-YIG"/>
    <property type="match status" value="1"/>
</dbReference>
<sequence length="90" mass="10313">MKTYYVYILKCSDGSYYTDFTSNLDAKIEVHQSGKRSDLYTFQRGPVQLVFSAEFNVPMFAIAAKKQIGRWSKAKKEALINGEFNFSVHS</sequence>
<proteinExistence type="inferred from homology"/>
<keyword evidence="3" id="KW-0378">Hydrolase</keyword>
<dbReference type="RefSeq" id="WP_121907824.1">
    <property type="nucleotide sequence ID" value="NZ_REFC01000013.1"/>
</dbReference>